<dbReference type="SUPFAM" id="SSF56281">
    <property type="entry name" value="Metallo-hydrolase/oxidoreductase"/>
    <property type="match status" value="1"/>
</dbReference>
<evidence type="ECO:0000313" key="3">
    <source>
        <dbReference type="Proteomes" id="UP001607157"/>
    </source>
</evidence>
<dbReference type="PANTHER" id="PTHR23131">
    <property type="entry name" value="ENDORIBONUCLEASE LACTB2"/>
    <property type="match status" value="1"/>
</dbReference>
<dbReference type="Pfam" id="PF17778">
    <property type="entry name" value="WHD_BLACT"/>
    <property type="match status" value="1"/>
</dbReference>
<dbReference type="SMART" id="SM00849">
    <property type="entry name" value="Lactamase_B"/>
    <property type="match status" value="1"/>
</dbReference>
<organism evidence="2 3">
    <name type="scientific">Roseovarius aquimarinus</name>
    <dbReference type="NCBI Taxonomy" id="1229156"/>
    <lineage>
        <taxon>Bacteria</taxon>
        <taxon>Pseudomonadati</taxon>
        <taxon>Pseudomonadota</taxon>
        <taxon>Alphaproteobacteria</taxon>
        <taxon>Rhodobacterales</taxon>
        <taxon>Roseobacteraceae</taxon>
        <taxon>Roseovarius</taxon>
    </lineage>
</organism>
<dbReference type="RefSeq" id="WP_377168815.1">
    <property type="nucleotide sequence ID" value="NZ_JBHTJC010000001.1"/>
</dbReference>
<dbReference type="InterPro" id="IPR050662">
    <property type="entry name" value="Sec-metab_biosynth-thioest"/>
</dbReference>
<keyword evidence="3" id="KW-1185">Reference proteome</keyword>
<dbReference type="EMBL" id="JBIHMM010000001">
    <property type="protein sequence ID" value="MFH0252857.1"/>
    <property type="molecule type" value="Genomic_DNA"/>
</dbReference>
<dbReference type="Proteomes" id="UP001607157">
    <property type="component" value="Unassembled WGS sequence"/>
</dbReference>
<dbReference type="InterPro" id="IPR036388">
    <property type="entry name" value="WH-like_DNA-bd_sf"/>
</dbReference>
<evidence type="ECO:0000259" key="1">
    <source>
        <dbReference type="SMART" id="SM00849"/>
    </source>
</evidence>
<dbReference type="InterPro" id="IPR041516">
    <property type="entry name" value="LACTB2_WH"/>
</dbReference>
<name>A0ABW7I3V4_9RHOB</name>
<comment type="caution">
    <text evidence="2">The sequence shown here is derived from an EMBL/GenBank/DDBJ whole genome shotgun (WGS) entry which is preliminary data.</text>
</comment>
<accession>A0ABW7I3V4</accession>
<feature type="domain" description="Metallo-beta-lactamase" evidence="1">
    <location>
        <begin position="38"/>
        <end position="218"/>
    </location>
</feature>
<dbReference type="PANTHER" id="PTHR23131:SF0">
    <property type="entry name" value="ENDORIBONUCLEASE LACTB2"/>
    <property type="match status" value="1"/>
</dbReference>
<dbReference type="CDD" id="cd16278">
    <property type="entry name" value="metallo-hydrolase-like_MBL-fold"/>
    <property type="match status" value="1"/>
</dbReference>
<dbReference type="Gene3D" id="1.10.10.10">
    <property type="entry name" value="Winged helix-like DNA-binding domain superfamily/Winged helix DNA-binding domain"/>
    <property type="match status" value="1"/>
</dbReference>
<gene>
    <name evidence="2" type="ORF">ACGRVM_03065</name>
</gene>
<reference evidence="2 3" key="1">
    <citation type="submission" date="2024-10" db="EMBL/GenBank/DDBJ databases">
        <authorList>
            <person name="Yang X.-N."/>
        </authorList>
    </citation>
    <scope>NUCLEOTIDE SEQUENCE [LARGE SCALE GENOMIC DNA]</scope>
    <source>
        <strain evidence="2 3">CAU 1059</strain>
    </source>
</reference>
<proteinExistence type="predicted"/>
<dbReference type="InterPro" id="IPR001279">
    <property type="entry name" value="Metallo-B-lactamas"/>
</dbReference>
<protein>
    <submittedName>
        <fullName evidence="2">MBL fold metallo-hydrolase</fullName>
    </submittedName>
</protein>
<dbReference type="Gene3D" id="3.60.15.10">
    <property type="entry name" value="Ribonuclease Z/Hydroxyacylglutathione hydrolase-like"/>
    <property type="match status" value="1"/>
</dbReference>
<evidence type="ECO:0000313" key="2">
    <source>
        <dbReference type="EMBL" id="MFH0252857.1"/>
    </source>
</evidence>
<sequence>MSDRPAPAFDPKPGAALEIARGLRRILAPNPSAMTFRGTNTYLLGHREIAVIDPGPDDPGHLDAILHALGPGARVTHILVTHAHLDHSALAPRLAHETGAPVLAFGDALAGRSAVMQRLADQGLTRGGEGVDLAFAPDRRLADGETVETGDWRLGAIWTPGHFGNHLCFAWDEAIFTGDLVMGWASSLVSPPDGDAGDFTASCRKLAALGPNVLYPGHGAPVENPAERLDWLIAHRAAREAAILTALAVRPGTAAEIAATIYTDTPAALLPAAARNVLAHLIDLAARGIVAHEGAVNAETVFRANEGE</sequence>
<dbReference type="InterPro" id="IPR036866">
    <property type="entry name" value="RibonucZ/Hydroxyglut_hydro"/>
</dbReference>
<dbReference type="Pfam" id="PF00753">
    <property type="entry name" value="Lactamase_B"/>
    <property type="match status" value="1"/>
</dbReference>